<organism evidence="1 2">
    <name type="scientific">Chlorobaculum parvum (strain DSM 263 / NCIMB 8327)</name>
    <name type="common">Chlorobium vibrioforme subsp. thiosulfatophilum</name>
    <dbReference type="NCBI Taxonomy" id="517417"/>
    <lineage>
        <taxon>Bacteria</taxon>
        <taxon>Pseudomonadati</taxon>
        <taxon>Chlorobiota</taxon>
        <taxon>Chlorobiia</taxon>
        <taxon>Chlorobiales</taxon>
        <taxon>Chlorobiaceae</taxon>
        <taxon>Chlorobaculum</taxon>
    </lineage>
</organism>
<dbReference type="STRING" id="517417.Cpar_0284"/>
<evidence type="ECO:0000313" key="2">
    <source>
        <dbReference type="Proteomes" id="UP000008811"/>
    </source>
</evidence>
<reference evidence="1" key="1">
    <citation type="submission" date="2008-06" db="EMBL/GenBank/DDBJ databases">
        <title>Complete sequence of Chlorobaculum parvum NCIB 8327.</title>
        <authorList>
            <consortium name="US DOE Joint Genome Institute"/>
            <person name="Lucas S."/>
            <person name="Copeland A."/>
            <person name="Lapidus A."/>
            <person name="Glavina del Rio T."/>
            <person name="Dalin E."/>
            <person name="Tice H."/>
            <person name="Bruce D."/>
            <person name="Goodwin L."/>
            <person name="Pitluck S."/>
            <person name="Schmutz J."/>
            <person name="Larimer F."/>
            <person name="Land M."/>
            <person name="Hauser L."/>
            <person name="Kyrpides N."/>
            <person name="Mikhailova N."/>
            <person name="Zhao F."/>
            <person name="Li T."/>
            <person name="Liu Z."/>
            <person name="Overmann J."/>
            <person name="Bryant D.A."/>
            <person name="Richardson P."/>
        </authorList>
    </citation>
    <scope>NUCLEOTIDE SEQUENCE [LARGE SCALE GENOMIC DNA]</scope>
    <source>
        <strain evidence="1">NCIB 8327</strain>
    </source>
</reference>
<name>B3QQU1_CHLP8</name>
<sequence length="289" mass="32245">MSRSQIACAFDTGSTTIARVKSTSAGSYTMTMCRTIDGGLDELGGPKGMRLAKKLVSLLREWRDEPVALSFSPAEIRTLPAWFPEQIASGSCDELCRIEAGYFLNNLESWRWHDMKLEPAAGQDDKLTRRMLLFYPSAPARFIEQELERHFEVSTCGVHIEPLARLSAGTGKTQTVLELEKRYAALSRSVDGKIDYFRYWPVKDESERNYFAITELTGSPIGERTVLVTGSEVNPKTIERISRETSHSLEPLELSRWVSSEKRANKSKSPTATIRAVSTAIMALNDGIG</sequence>
<dbReference type="OrthoDB" id="597004at2"/>
<dbReference type="EMBL" id="CP001099">
    <property type="protein sequence ID" value="ACF10711.1"/>
    <property type="molecule type" value="Genomic_DNA"/>
</dbReference>
<dbReference type="RefSeq" id="WP_012501544.1">
    <property type="nucleotide sequence ID" value="NC_011027.1"/>
</dbReference>
<dbReference type="Proteomes" id="UP000008811">
    <property type="component" value="Chromosome"/>
</dbReference>
<evidence type="ECO:0000313" key="1">
    <source>
        <dbReference type="EMBL" id="ACF10711.1"/>
    </source>
</evidence>
<dbReference type="HOGENOM" id="CLU_946115_0_0_10"/>
<accession>B3QQU1</accession>
<dbReference type="KEGG" id="cpc:Cpar_0284"/>
<proteinExistence type="predicted"/>
<protein>
    <submittedName>
        <fullName evidence="1">Uncharacterized protein</fullName>
    </submittedName>
</protein>
<dbReference type="AlphaFoldDB" id="B3QQU1"/>
<keyword evidence="2" id="KW-1185">Reference proteome</keyword>
<dbReference type="eggNOG" id="ENOG5033J53">
    <property type="taxonomic scope" value="Bacteria"/>
</dbReference>
<gene>
    <name evidence="1" type="ordered locus">Cpar_0284</name>
</gene>